<evidence type="ECO:0000313" key="2">
    <source>
        <dbReference type="Proteomes" id="UP000181898"/>
    </source>
</evidence>
<evidence type="ECO:0000313" key="1">
    <source>
        <dbReference type="EMBL" id="APG65829.1"/>
    </source>
</evidence>
<dbReference type="AlphaFoldDB" id="A0A1L3JL53"/>
<protein>
    <recommendedName>
        <fullName evidence="3">Fructose 1,6-bisphosphatase</fullName>
    </recommendedName>
</protein>
<organism evidence="1 2">
    <name type="scientific">Tenacibaculum todarodis</name>
    <dbReference type="NCBI Taxonomy" id="1850252"/>
    <lineage>
        <taxon>Bacteria</taxon>
        <taxon>Pseudomonadati</taxon>
        <taxon>Bacteroidota</taxon>
        <taxon>Flavobacteriia</taxon>
        <taxon>Flavobacteriales</taxon>
        <taxon>Flavobacteriaceae</taxon>
        <taxon>Tenacibaculum</taxon>
    </lineage>
</organism>
<keyword evidence="2" id="KW-1185">Reference proteome</keyword>
<reference evidence="1 2" key="1">
    <citation type="submission" date="2016-11" db="EMBL/GenBank/DDBJ databases">
        <title>Tenacibaculum sp. LPB0136, isolated from marine environment.</title>
        <authorList>
            <person name="Kim E."/>
            <person name="Yi H."/>
        </authorList>
    </citation>
    <scope>NUCLEOTIDE SEQUENCE [LARGE SCALE GENOMIC DNA]</scope>
    <source>
        <strain evidence="1 2">LPB0136</strain>
    </source>
</reference>
<dbReference type="InterPro" id="IPR029024">
    <property type="entry name" value="TerB-like"/>
</dbReference>
<dbReference type="Proteomes" id="UP000181898">
    <property type="component" value="Chromosome"/>
</dbReference>
<dbReference type="EMBL" id="CP018155">
    <property type="protein sequence ID" value="APG65829.1"/>
    <property type="molecule type" value="Genomic_DNA"/>
</dbReference>
<gene>
    <name evidence="1" type="ORF">LPB136_10840</name>
</gene>
<dbReference type="RefSeq" id="WP_072556353.1">
    <property type="nucleotide sequence ID" value="NZ_CP018155.1"/>
</dbReference>
<evidence type="ECO:0008006" key="3">
    <source>
        <dbReference type="Google" id="ProtNLM"/>
    </source>
</evidence>
<dbReference type="STRING" id="1850252.LPB136_10840"/>
<dbReference type="OrthoDB" id="981083at2"/>
<dbReference type="KEGG" id="ten:LPB136_10840"/>
<dbReference type="Gene3D" id="1.10.3680.10">
    <property type="entry name" value="TerB-like"/>
    <property type="match status" value="1"/>
</dbReference>
<accession>A0A1L3JL53</accession>
<proteinExistence type="predicted"/>
<dbReference type="SUPFAM" id="SSF158682">
    <property type="entry name" value="TerB-like"/>
    <property type="match status" value="1"/>
</dbReference>
<name>A0A1L3JL53_9FLAO</name>
<sequence length="144" mass="16228">MSISDLYSSGKHKQEIGHFASVVKIAKADGKISEGEEKLLLRAAKKLNISLEEFKIITANPEKFPVNPPVSYDERIERLFRLTKMIFADEEAELVEVKLMRKIAVGLHFSTENAEKVCDEAIHLVLNDNDLESFTEAIKAVNKI</sequence>